<feature type="domain" description="Rhodanese" evidence="4">
    <location>
        <begin position="201"/>
        <end position="321"/>
    </location>
</feature>
<dbReference type="InterPro" id="IPR036873">
    <property type="entry name" value="Rhodanese-like_dom_sf"/>
</dbReference>
<protein>
    <recommendedName>
        <fullName evidence="3">Sulfurtransferase</fullName>
    </recommendedName>
</protein>
<dbReference type="SMART" id="SM00450">
    <property type="entry name" value="RHOD"/>
    <property type="match status" value="2"/>
</dbReference>
<dbReference type="CDD" id="cd01449">
    <property type="entry name" value="TST_Repeat_2"/>
    <property type="match status" value="1"/>
</dbReference>
<keyword evidence="1 3" id="KW-0808">Transferase</keyword>
<sequence length="323" mass="35586">MLTLLRSHGATFARFPRFNSTTTTFAKMTTRAQSTHSPLLSTEQAQSLLDSKAINVKFVDASWYLDAKRNPRQEFADMRLPGAVFFDIAEIADKTSTLPHMLPTAETFETAMKYLGISTDDTVVVYGGKNCFSAARCWWTFKFFGHKNVHILDGGISKWAEEERAFVSGAPDEQNVHPDVTYHADPQHDLVVSVDEVLAKLNSTTQIVDARGAGRFNGTDAEPRPGMRSGHMPGAVNVPFAKLVSPADYSRFRGIDEIESAFTEANVKMDETSPVITSCGSGVTACVLTFGLHLLGKPLNKAPVYDGSWSEWGMREDLPVEKK</sequence>
<dbReference type="CDD" id="cd01448">
    <property type="entry name" value="TST_Repeat_1"/>
    <property type="match status" value="1"/>
</dbReference>
<dbReference type="PROSITE" id="PS00683">
    <property type="entry name" value="RHODANESE_2"/>
    <property type="match status" value="1"/>
</dbReference>
<dbReference type="GO" id="GO:0005739">
    <property type="term" value="C:mitochondrion"/>
    <property type="evidence" value="ECO:0007669"/>
    <property type="project" value="TreeGrafter"/>
</dbReference>
<dbReference type="FunFam" id="3.40.250.10:FF:000001">
    <property type="entry name" value="Sulfurtransferase"/>
    <property type="match status" value="1"/>
</dbReference>
<feature type="domain" description="Rhodanese" evidence="4">
    <location>
        <begin position="52"/>
        <end position="168"/>
    </location>
</feature>
<organism evidence="5 6">
    <name type="scientific">Pythium oligandrum</name>
    <name type="common">Mycoparasitic fungus</name>
    <dbReference type="NCBI Taxonomy" id="41045"/>
    <lineage>
        <taxon>Eukaryota</taxon>
        <taxon>Sar</taxon>
        <taxon>Stramenopiles</taxon>
        <taxon>Oomycota</taxon>
        <taxon>Peronosporomycetes</taxon>
        <taxon>Pythiales</taxon>
        <taxon>Pythiaceae</taxon>
        <taxon>Pythium</taxon>
    </lineage>
</organism>
<dbReference type="EMBL" id="SPLM01000040">
    <property type="protein sequence ID" value="TMW64295.1"/>
    <property type="molecule type" value="Genomic_DNA"/>
</dbReference>
<name>A0A8K1CKF3_PYTOL</name>
<evidence type="ECO:0000313" key="5">
    <source>
        <dbReference type="EMBL" id="TMW64295.1"/>
    </source>
</evidence>
<dbReference type="GO" id="GO:0004792">
    <property type="term" value="F:thiosulfate-cyanide sulfurtransferase activity"/>
    <property type="evidence" value="ECO:0007669"/>
    <property type="project" value="InterPro"/>
</dbReference>
<dbReference type="NCBIfam" id="NF008557">
    <property type="entry name" value="PRK11493.1"/>
    <property type="match status" value="1"/>
</dbReference>
<dbReference type="PANTHER" id="PTHR11364">
    <property type="entry name" value="THIOSULFATE SULFERTANSFERASE"/>
    <property type="match status" value="1"/>
</dbReference>
<dbReference type="InterPro" id="IPR001307">
    <property type="entry name" value="Thiosulphate_STrfase_CS"/>
</dbReference>
<evidence type="ECO:0000256" key="2">
    <source>
        <dbReference type="ARBA" id="ARBA00022737"/>
    </source>
</evidence>
<dbReference type="Pfam" id="PF00581">
    <property type="entry name" value="Rhodanese"/>
    <property type="match status" value="2"/>
</dbReference>
<evidence type="ECO:0000259" key="4">
    <source>
        <dbReference type="PROSITE" id="PS50206"/>
    </source>
</evidence>
<keyword evidence="6" id="KW-1185">Reference proteome</keyword>
<dbReference type="OrthoDB" id="270167at2759"/>
<proteinExistence type="predicted"/>
<dbReference type="PROSITE" id="PS50206">
    <property type="entry name" value="RHODANESE_3"/>
    <property type="match status" value="2"/>
</dbReference>
<keyword evidence="2" id="KW-0677">Repeat</keyword>
<dbReference type="InterPro" id="IPR001763">
    <property type="entry name" value="Rhodanese-like_dom"/>
</dbReference>
<evidence type="ECO:0000256" key="3">
    <source>
        <dbReference type="RuleBase" id="RU000507"/>
    </source>
</evidence>
<comment type="caution">
    <text evidence="5">The sequence shown here is derived from an EMBL/GenBank/DDBJ whole genome shotgun (WGS) entry which is preliminary data.</text>
</comment>
<dbReference type="SUPFAM" id="SSF52821">
    <property type="entry name" value="Rhodanese/Cell cycle control phosphatase"/>
    <property type="match status" value="2"/>
</dbReference>
<dbReference type="Proteomes" id="UP000794436">
    <property type="component" value="Unassembled WGS sequence"/>
</dbReference>
<gene>
    <name evidence="5" type="ORF">Poli38472_012917</name>
</gene>
<dbReference type="Gene3D" id="3.40.250.10">
    <property type="entry name" value="Rhodanese-like domain"/>
    <property type="match status" value="2"/>
</dbReference>
<dbReference type="PANTHER" id="PTHR11364:SF27">
    <property type="entry name" value="SULFURTRANSFERASE"/>
    <property type="match status" value="1"/>
</dbReference>
<accession>A0A8K1CKF3</accession>
<dbReference type="AlphaFoldDB" id="A0A8K1CKF3"/>
<reference evidence="5" key="1">
    <citation type="submission" date="2019-03" db="EMBL/GenBank/DDBJ databases">
        <title>Long read genome sequence of the mycoparasitic Pythium oligandrum ATCC 38472 isolated from sugarbeet rhizosphere.</title>
        <authorList>
            <person name="Gaulin E."/>
        </authorList>
    </citation>
    <scope>NUCLEOTIDE SEQUENCE</scope>
    <source>
        <strain evidence="5">ATCC 38472_TT</strain>
    </source>
</reference>
<evidence type="ECO:0000256" key="1">
    <source>
        <dbReference type="ARBA" id="ARBA00022679"/>
    </source>
</evidence>
<evidence type="ECO:0000313" key="6">
    <source>
        <dbReference type="Proteomes" id="UP000794436"/>
    </source>
</evidence>
<dbReference type="InterPro" id="IPR045078">
    <property type="entry name" value="TST/MPST-like"/>
</dbReference>